<dbReference type="Proteomes" id="UP000681155">
    <property type="component" value="Chromosome"/>
</dbReference>
<reference evidence="1 2" key="1">
    <citation type="submission" date="2021-05" db="EMBL/GenBank/DDBJ databases">
        <title>Complete genome of the cytokinin-producing biocontrol strain Pseudomonas fluorescens G20-18.</title>
        <authorList>
            <person name="Nielsen T.K."/>
            <person name="Mekureyaw M.F."/>
            <person name="Hansen L.H."/>
            <person name="Nicolaisen M.H."/>
            <person name="Roitsch T.G."/>
            <person name="Hennessy R.C."/>
        </authorList>
    </citation>
    <scope>NUCLEOTIDE SEQUENCE [LARGE SCALE GENOMIC DNA]</scope>
    <source>
        <strain evidence="1 2">G20-18</strain>
    </source>
</reference>
<keyword evidence="2" id="KW-1185">Reference proteome</keyword>
<dbReference type="RefSeq" id="WP_214382696.1">
    <property type="nucleotide sequence ID" value="NZ_CP075566.1"/>
</dbReference>
<name>A0ABX8F443_9PSED</name>
<proteinExistence type="predicted"/>
<dbReference type="EMBL" id="CP075566">
    <property type="protein sequence ID" value="QVW25657.1"/>
    <property type="molecule type" value="Genomic_DNA"/>
</dbReference>
<organism evidence="1 2">
    <name type="scientific">Pseudomonas hormoni</name>
    <dbReference type="NCBI Taxonomy" id="3093767"/>
    <lineage>
        <taxon>Bacteria</taxon>
        <taxon>Pseudomonadati</taxon>
        <taxon>Pseudomonadota</taxon>
        <taxon>Gammaproteobacteria</taxon>
        <taxon>Pseudomonadales</taxon>
        <taxon>Pseudomonadaceae</taxon>
        <taxon>Pseudomonas</taxon>
    </lineage>
</organism>
<gene>
    <name evidence="1" type="ORF">KJF94_08960</name>
</gene>
<protein>
    <submittedName>
        <fullName evidence="1">Uncharacterized protein</fullName>
    </submittedName>
</protein>
<evidence type="ECO:0000313" key="2">
    <source>
        <dbReference type="Proteomes" id="UP000681155"/>
    </source>
</evidence>
<accession>A0ABX8F443</accession>
<sequence length="207" mass="23985">MNIFSRIKAFIKQEPEEQIAGYSIPELKSVFVKSLLTRDGFLPSYPRVTPLEGVGIPAYYTSFIIDQKETLNFVARIESKFNYVTEKTFNDLIVKKYSNTQKNEHLIFFTSTREFNSVTVRLVTNSADFLAAIADEKFSVPPPWVAFESYNPSWWGGHMQGAQGYYNDNYFLPFFTQLSDSEKQSYYAKFEAPTEWIKALELIHDDE</sequence>
<evidence type="ECO:0000313" key="1">
    <source>
        <dbReference type="EMBL" id="QVW25657.1"/>
    </source>
</evidence>